<protein>
    <recommendedName>
        <fullName evidence="7">DNA 3'-5' helicase</fullName>
        <ecNumber evidence="7">5.6.2.4</ecNumber>
    </recommendedName>
</protein>
<organism evidence="11 12">
    <name type="scientific">Breznakibacter xylanolyticus</name>
    <dbReference type="NCBI Taxonomy" id="990"/>
    <lineage>
        <taxon>Bacteria</taxon>
        <taxon>Pseudomonadati</taxon>
        <taxon>Bacteroidota</taxon>
        <taxon>Bacteroidia</taxon>
        <taxon>Marinilabiliales</taxon>
        <taxon>Marinilabiliaceae</taxon>
        <taxon>Breznakibacter</taxon>
    </lineage>
</organism>
<evidence type="ECO:0000256" key="6">
    <source>
        <dbReference type="ARBA" id="ARBA00034617"/>
    </source>
</evidence>
<evidence type="ECO:0000256" key="7">
    <source>
        <dbReference type="ARBA" id="ARBA00034808"/>
    </source>
</evidence>
<dbReference type="Gene3D" id="1.10.3170.10">
    <property type="entry name" value="Recbcd, chain B, domain 2"/>
    <property type="match status" value="1"/>
</dbReference>
<evidence type="ECO:0000256" key="3">
    <source>
        <dbReference type="ARBA" id="ARBA00022806"/>
    </source>
</evidence>
<evidence type="ECO:0000313" key="12">
    <source>
        <dbReference type="Proteomes" id="UP000249239"/>
    </source>
</evidence>
<accession>A0A2W7NF54</accession>
<dbReference type="GO" id="GO:0005829">
    <property type="term" value="C:cytosol"/>
    <property type="evidence" value="ECO:0007669"/>
    <property type="project" value="TreeGrafter"/>
</dbReference>
<dbReference type="AlphaFoldDB" id="A0A2W7NF54"/>
<keyword evidence="11" id="KW-0269">Exonuclease</keyword>
<dbReference type="EMBL" id="QKZK01000016">
    <property type="protein sequence ID" value="PZX15354.1"/>
    <property type="molecule type" value="Genomic_DNA"/>
</dbReference>
<dbReference type="InterPro" id="IPR027417">
    <property type="entry name" value="P-loop_NTPase"/>
</dbReference>
<comment type="catalytic activity">
    <reaction evidence="6">
        <text>Couples ATP hydrolysis with the unwinding of duplex DNA by translocating in the 3'-5' direction.</text>
        <dbReference type="EC" id="5.6.2.4"/>
    </reaction>
</comment>
<keyword evidence="5" id="KW-0413">Isomerase</keyword>
<name>A0A2W7NF54_9BACT</name>
<evidence type="ECO:0000256" key="4">
    <source>
        <dbReference type="ARBA" id="ARBA00022840"/>
    </source>
</evidence>
<dbReference type="InterPro" id="IPR014017">
    <property type="entry name" value="DNA_helicase_UvrD-like_C"/>
</dbReference>
<keyword evidence="11" id="KW-0540">Nuclease</keyword>
<evidence type="ECO:0000313" key="11">
    <source>
        <dbReference type="EMBL" id="PZX15354.1"/>
    </source>
</evidence>
<dbReference type="PANTHER" id="PTHR11070:SF67">
    <property type="entry name" value="DNA 3'-5' HELICASE"/>
    <property type="match status" value="1"/>
</dbReference>
<dbReference type="GO" id="GO:0004527">
    <property type="term" value="F:exonuclease activity"/>
    <property type="evidence" value="ECO:0007669"/>
    <property type="project" value="UniProtKB-KW"/>
</dbReference>
<dbReference type="InterPro" id="IPR014016">
    <property type="entry name" value="UvrD-like_ATP-bd"/>
</dbReference>
<dbReference type="Gene3D" id="3.40.50.300">
    <property type="entry name" value="P-loop containing nucleotide triphosphate hydrolases"/>
    <property type="match status" value="3"/>
</dbReference>
<evidence type="ECO:0000256" key="2">
    <source>
        <dbReference type="ARBA" id="ARBA00022801"/>
    </source>
</evidence>
<keyword evidence="2 9" id="KW-0378">Hydrolase</keyword>
<dbReference type="Pfam" id="PF13361">
    <property type="entry name" value="UvrD_C"/>
    <property type="match status" value="1"/>
</dbReference>
<dbReference type="EC" id="5.6.2.4" evidence="7"/>
<keyword evidence="4 9" id="KW-0067">ATP-binding</keyword>
<evidence type="ECO:0000259" key="10">
    <source>
        <dbReference type="PROSITE" id="PS51198"/>
    </source>
</evidence>
<proteinExistence type="predicted"/>
<dbReference type="Pfam" id="PF00580">
    <property type="entry name" value="UvrD-helicase"/>
    <property type="match status" value="1"/>
</dbReference>
<dbReference type="RefSeq" id="WP_111446036.1">
    <property type="nucleotide sequence ID" value="NZ_QKZK01000016.1"/>
</dbReference>
<keyword evidence="12" id="KW-1185">Reference proteome</keyword>
<dbReference type="OrthoDB" id="9810135at2"/>
<evidence type="ECO:0000256" key="1">
    <source>
        <dbReference type="ARBA" id="ARBA00022741"/>
    </source>
</evidence>
<evidence type="ECO:0000256" key="5">
    <source>
        <dbReference type="ARBA" id="ARBA00023235"/>
    </source>
</evidence>
<gene>
    <name evidence="11" type="ORF">LX69_02192</name>
</gene>
<dbReference type="GO" id="GO:0005524">
    <property type="term" value="F:ATP binding"/>
    <property type="evidence" value="ECO:0007669"/>
    <property type="project" value="UniProtKB-UniRule"/>
</dbReference>
<dbReference type="GO" id="GO:0016887">
    <property type="term" value="F:ATP hydrolysis activity"/>
    <property type="evidence" value="ECO:0007669"/>
    <property type="project" value="RHEA"/>
</dbReference>
<dbReference type="PROSITE" id="PS51198">
    <property type="entry name" value="UVRD_HELICASE_ATP_BIND"/>
    <property type="match status" value="1"/>
</dbReference>
<feature type="domain" description="UvrD-like helicase ATP-binding" evidence="10">
    <location>
        <begin position="1"/>
        <end position="464"/>
    </location>
</feature>
<dbReference type="GO" id="GO:0043138">
    <property type="term" value="F:3'-5' DNA helicase activity"/>
    <property type="evidence" value="ECO:0007669"/>
    <property type="project" value="UniProtKB-EC"/>
</dbReference>
<dbReference type="Proteomes" id="UP000249239">
    <property type="component" value="Unassembled WGS sequence"/>
</dbReference>
<reference evidence="11 12" key="1">
    <citation type="submission" date="2018-06" db="EMBL/GenBank/DDBJ databases">
        <title>Genomic Encyclopedia of Archaeal and Bacterial Type Strains, Phase II (KMG-II): from individual species to whole genera.</title>
        <authorList>
            <person name="Goeker M."/>
        </authorList>
    </citation>
    <scope>NUCLEOTIDE SEQUENCE [LARGE SCALE GENOMIC DNA]</scope>
    <source>
        <strain evidence="11 12">DSM 6779</strain>
    </source>
</reference>
<sequence>MSTLKIYRASAGSGKTYTLTREFINLLFAHDEDYRHTLAVTFTNKATAEMKGRIIKSLYELWTTNLHSDWMAELAQKAGSEEAVRRKAEKILHLLLHDFSRFSISTIDSFFQKIIRAFIQELGLFSGYKTELNNTKILQLAVDRLVMKLGQPDKQELRQWLINFSYERMEGGKSWNIADEIMQLGRQVNAETFQGFHASFIQKLNDKLFLESYKNELKRVVDTFNDTMVTYGQSMMSMMKAHGVTWDDFIKKSNTPFKVIENLALHKNFDKLPNLKAYLNAPDTWYLKTNKQAESKILPLYHAGLNNQLSEVIEFYDKHLPAYNTANVILQNFNALAILNDIANEMDMICKEEGIFLLSNSNRLLNRIIDENDSPFIYEKSGTRYKHFMIDEFQDTSTLQWSNFRPLIGNSLAADDYSLLVGDVKQSIYRWRNSDWKLLAGQVKTDFEHQGYFEKNLDTNWRSRETIIAFNNRVFEKASNVLQADFNADLVHADAALSQKWGDRIVEAYHDVKQKVAAKNIHSGGQVHIRFIEGNTKAEYQEMAVKLAIQKVDDIISQGYSFKDICFLVRKTDEARLVTNALLSGQYSSRPYPVVSNEALVLGSSAAVMMVVNQLCHILSHENQVYKAYIDLYSSVLTSDESDGVEADLLHTVIDTKNILQLKGLPLIDLVQRLVQQLPPNRHVSEGVFLQAFTDIVIEYVQNEMADLAGFIEWWEAEGKMRSVSVPEDQDAIRVMTIHKSKGLEFETVIMPFLNWELEDSKHKAILWCEDPFSKLDYIPVRFDKKLLDTYFANNYLDEHLHNYVDNLNLLYVAFTRACAGLFCFCPLPGEKFKTIGDLLFLSLSDPMVRRDFEIIADVQSQQQLGNDDSFLVGDLPPCALHSPSHQAQTPEFSTWPLPMMHTWPYADRVAIFKESEGFMDQSSRLQINKGKQMHRLFELIKTHEDIERAVNQLVLEGWITTDDVDHMQSYVRQLIAAPEVALWFKAGLVVLNERSLLSARGTFRPDRVVLDDKVLKIIDYKFGDVHAKEHERQVANYVNLAARMKYEKVEGYLWYVSENKVVKVTPSHPTLF</sequence>
<comment type="catalytic activity">
    <reaction evidence="8">
        <text>ATP + H2O = ADP + phosphate + H(+)</text>
        <dbReference type="Rhea" id="RHEA:13065"/>
        <dbReference type="ChEBI" id="CHEBI:15377"/>
        <dbReference type="ChEBI" id="CHEBI:15378"/>
        <dbReference type="ChEBI" id="CHEBI:30616"/>
        <dbReference type="ChEBI" id="CHEBI:43474"/>
        <dbReference type="ChEBI" id="CHEBI:456216"/>
        <dbReference type="EC" id="5.6.2.4"/>
    </reaction>
</comment>
<evidence type="ECO:0000256" key="8">
    <source>
        <dbReference type="ARBA" id="ARBA00048988"/>
    </source>
</evidence>
<keyword evidence="3 9" id="KW-0347">Helicase</keyword>
<keyword evidence="1 9" id="KW-0547">Nucleotide-binding</keyword>
<dbReference type="PANTHER" id="PTHR11070">
    <property type="entry name" value="UVRD / RECB / PCRA DNA HELICASE FAMILY MEMBER"/>
    <property type="match status" value="1"/>
</dbReference>
<feature type="binding site" evidence="9">
    <location>
        <begin position="9"/>
        <end position="16"/>
    </location>
    <ligand>
        <name>ATP</name>
        <dbReference type="ChEBI" id="CHEBI:30616"/>
    </ligand>
</feature>
<dbReference type="GO" id="GO:0003677">
    <property type="term" value="F:DNA binding"/>
    <property type="evidence" value="ECO:0007669"/>
    <property type="project" value="InterPro"/>
</dbReference>
<comment type="caution">
    <text evidence="11">The sequence shown here is derived from an EMBL/GenBank/DDBJ whole genome shotgun (WGS) entry which is preliminary data.</text>
</comment>
<dbReference type="InterPro" id="IPR000212">
    <property type="entry name" value="DNA_helicase_UvrD/REP"/>
</dbReference>
<dbReference type="SUPFAM" id="SSF52540">
    <property type="entry name" value="P-loop containing nucleoside triphosphate hydrolases"/>
    <property type="match status" value="1"/>
</dbReference>
<dbReference type="GO" id="GO:0000725">
    <property type="term" value="P:recombinational repair"/>
    <property type="evidence" value="ECO:0007669"/>
    <property type="project" value="TreeGrafter"/>
</dbReference>
<evidence type="ECO:0000256" key="9">
    <source>
        <dbReference type="PROSITE-ProRule" id="PRU00560"/>
    </source>
</evidence>